<reference evidence="5 6" key="1">
    <citation type="submission" date="2018-08" db="EMBL/GenBank/DDBJ databases">
        <title>A genome reference for cultivated species of the human gut microbiota.</title>
        <authorList>
            <person name="Zou Y."/>
            <person name="Xue W."/>
            <person name="Luo G."/>
        </authorList>
    </citation>
    <scope>NUCLEOTIDE SEQUENCE [LARGE SCALE GENOMIC DNA]</scope>
    <source>
        <strain evidence="5 6">AF48-16</strain>
    </source>
</reference>
<keyword evidence="2" id="KW-0547">Nucleotide-binding</keyword>
<protein>
    <submittedName>
        <fullName evidence="5">ABC transporter ATP-binding protein</fullName>
    </submittedName>
</protein>
<evidence type="ECO:0000256" key="3">
    <source>
        <dbReference type="ARBA" id="ARBA00022840"/>
    </source>
</evidence>
<evidence type="ECO:0000313" key="6">
    <source>
        <dbReference type="Proteomes" id="UP000286288"/>
    </source>
</evidence>
<dbReference type="InterPro" id="IPR051782">
    <property type="entry name" value="ABC_Transporter_VariousFunc"/>
</dbReference>
<feature type="domain" description="ABC transporter" evidence="4">
    <location>
        <begin position="1"/>
        <end position="206"/>
    </location>
</feature>
<comment type="caution">
    <text evidence="5">The sequence shown here is derived from an EMBL/GenBank/DDBJ whole genome shotgun (WGS) entry which is preliminary data.</text>
</comment>
<dbReference type="PANTHER" id="PTHR42939">
    <property type="entry name" value="ABC TRANSPORTER ATP-BINDING PROTEIN ALBC-RELATED"/>
    <property type="match status" value="1"/>
</dbReference>
<dbReference type="PROSITE" id="PS00211">
    <property type="entry name" value="ABC_TRANSPORTER_1"/>
    <property type="match status" value="1"/>
</dbReference>
<keyword evidence="1" id="KW-0813">Transport</keyword>
<dbReference type="RefSeq" id="WP_151196770.1">
    <property type="nucleotide sequence ID" value="NZ_JAAMSJ010000005.1"/>
</dbReference>
<organism evidence="5 6">
    <name type="scientific">Enterococcus casseliflavus</name>
    <name type="common">Enterococcus flavescens</name>
    <dbReference type="NCBI Taxonomy" id="37734"/>
    <lineage>
        <taxon>Bacteria</taxon>
        <taxon>Bacillati</taxon>
        <taxon>Bacillota</taxon>
        <taxon>Bacilli</taxon>
        <taxon>Lactobacillales</taxon>
        <taxon>Enterococcaceae</taxon>
        <taxon>Enterococcus</taxon>
    </lineage>
</organism>
<evidence type="ECO:0000313" key="5">
    <source>
        <dbReference type="EMBL" id="RHK01604.1"/>
    </source>
</evidence>
<dbReference type="GO" id="GO:0016887">
    <property type="term" value="F:ATP hydrolysis activity"/>
    <property type="evidence" value="ECO:0007669"/>
    <property type="project" value="InterPro"/>
</dbReference>
<dbReference type="AlphaFoldDB" id="A0A415EJ27"/>
<dbReference type="SUPFAM" id="SSF52540">
    <property type="entry name" value="P-loop containing nucleoside triphosphate hydrolases"/>
    <property type="match status" value="1"/>
</dbReference>
<accession>A0A415EJ27</accession>
<dbReference type="InterPro" id="IPR017871">
    <property type="entry name" value="ABC_transporter-like_CS"/>
</dbReference>
<dbReference type="Proteomes" id="UP000286288">
    <property type="component" value="Unassembled WGS sequence"/>
</dbReference>
<dbReference type="GO" id="GO:0005524">
    <property type="term" value="F:ATP binding"/>
    <property type="evidence" value="ECO:0007669"/>
    <property type="project" value="UniProtKB-KW"/>
</dbReference>
<dbReference type="InterPro" id="IPR003439">
    <property type="entry name" value="ABC_transporter-like_ATP-bd"/>
</dbReference>
<proteinExistence type="predicted"/>
<dbReference type="EMBL" id="QRMZ01000060">
    <property type="protein sequence ID" value="RHK01604.1"/>
    <property type="molecule type" value="Genomic_DNA"/>
</dbReference>
<name>A0A415EJ27_ENTCA</name>
<evidence type="ECO:0000256" key="1">
    <source>
        <dbReference type="ARBA" id="ARBA00022448"/>
    </source>
</evidence>
<gene>
    <name evidence="5" type="ORF">DW084_18375</name>
</gene>
<sequence length="206" mass="23429">MIEITNLNVETNTLLIENMNAQFETSSISGISAPNGSGKSTLFRTICGLRTEEQGSIKITGNPDSKKDVKKQIFYFESSTWFNPSLTGMDYLLLFNSQWQSSKSLIDEAIKLWGMEKYIHTSIKKYSLGMKQKLLLSLYYISDATYWILDEPSLALDKSSVDILINHLKEQSNIGKCILFSAHESDGFYEICDHKYTIDFGVFKEL</sequence>
<dbReference type="PANTHER" id="PTHR42939:SF1">
    <property type="entry name" value="ABC TRANSPORTER ATP-BINDING PROTEIN ALBC-RELATED"/>
    <property type="match status" value="1"/>
</dbReference>
<dbReference type="Pfam" id="PF00005">
    <property type="entry name" value="ABC_tran"/>
    <property type="match status" value="1"/>
</dbReference>
<evidence type="ECO:0000256" key="2">
    <source>
        <dbReference type="ARBA" id="ARBA00022741"/>
    </source>
</evidence>
<dbReference type="Gene3D" id="3.40.50.300">
    <property type="entry name" value="P-loop containing nucleotide triphosphate hydrolases"/>
    <property type="match status" value="1"/>
</dbReference>
<dbReference type="PROSITE" id="PS50893">
    <property type="entry name" value="ABC_TRANSPORTER_2"/>
    <property type="match status" value="1"/>
</dbReference>
<keyword evidence="3 5" id="KW-0067">ATP-binding</keyword>
<dbReference type="InterPro" id="IPR027417">
    <property type="entry name" value="P-loop_NTPase"/>
</dbReference>
<evidence type="ECO:0000259" key="4">
    <source>
        <dbReference type="PROSITE" id="PS50893"/>
    </source>
</evidence>